<sequence>MKKSFSPLLIVCSLVFIVACEKNETTQSKDCVPVKILDVVCNSAVLQITDPAYYHLGVNGYEKNGITYDHVFTTILPCKLPSNNNSRPNMGVADKPFYVQILDQPEASDPNCGSCAAIVSNAPNKLWYVSFSEKCN</sequence>
<dbReference type="PROSITE" id="PS51257">
    <property type="entry name" value="PROKAR_LIPOPROTEIN"/>
    <property type="match status" value="1"/>
</dbReference>
<evidence type="ECO:0000313" key="1">
    <source>
        <dbReference type="EMBL" id="TDO28574.1"/>
    </source>
</evidence>
<dbReference type="Proteomes" id="UP000295741">
    <property type="component" value="Unassembled WGS sequence"/>
</dbReference>
<keyword evidence="2" id="KW-1185">Reference proteome</keyword>
<name>A0A4R6J063_9BACT</name>
<reference evidence="1 2" key="1">
    <citation type="submission" date="2019-03" db="EMBL/GenBank/DDBJ databases">
        <title>Genomic Encyclopedia of Archaeal and Bacterial Type Strains, Phase II (KMG-II): from individual species to whole genera.</title>
        <authorList>
            <person name="Goeker M."/>
        </authorList>
    </citation>
    <scope>NUCLEOTIDE SEQUENCE [LARGE SCALE GENOMIC DNA]</scope>
    <source>
        <strain evidence="1 2">DSM 28323</strain>
    </source>
</reference>
<gene>
    <name evidence="1" type="ORF">BC659_0650</name>
</gene>
<accession>A0A4R6J063</accession>
<dbReference type="EMBL" id="SNWP01000010">
    <property type="protein sequence ID" value="TDO28574.1"/>
    <property type="molecule type" value="Genomic_DNA"/>
</dbReference>
<organism evidence="1 2">
    <name type="scientific">Sediminibacterium goheungense</name>
    <dbReference type="NCBI Taxonomy" id="1086393"/>
    <lineage>
        <taxon>Bacteria</taxon>
        <taxon>Pseudomonadati</taxon>
        <taxon>Bacteroidota</taxon>
        <taxon>Chitinophagia</taxon>
        <taxon>Chitinophagales</taxon>
        <taxon>Chitinophagaceae</taxon>
        <taxon>Sediminibacterium</taxon>
    </lineage>
</organism>
<comment type="caution">
    <text evidence="1">The sequence shown here is derived from an EMBL/GenBank/DDBJ whole genome shotgun (WGS) entry which is preliminary data.</text>
</comment>
<evidence type="ECO:0008006" key="3">
    <source>
        <dbReference type="Google" id="ProtNLM"/>
    </source>
</evidence>
<dbReference type="RefSeq" id="WP_133473196.1">
    <property type="nucleotide sequence ID" value="NZ_SNWP01000010.1"/>
</dbReference>
<evidence type="ECO:0000313" key="2">
    <source>
        <dbReference type="Proteomes" id="UP000295741"/>
    </source>
</evidence>
<dbReference type="AlphaFoldDB" id="A0A4R6J063"/>
<proteinExistence type="predicted"/>
<dbReference type="OrthoDB" id="671629at2"/>
<protein>
    <recommendedName>
        <fullName evidence="3">Lipoprotein</fullName>
    </recommendedName>
</protein>